<proteinExistence type="predicted"/>
<name>A0A1J1IN68_9DIPT</name>
<evidence type="ECO:0000313" key="1">
    <source>
        <dbReference type="EMBL" id="CRL01608.1"/>
    </source>
</evidence>
<dbReference type="AlphaFoldDB" id="A0A1J1IN68"/>
<gene>
    <name evidence="1" type="ORF">CLUMA_CG014784</name>
</gene>
<sequence>MKILHFTFCLRKSDSFIDVDLAIKTGKTLIQPCPKCSTQTLSTFVHAMEKILNGSKVIVNMKAGTDVVESLVEWQT</sequence>
<evidence type="ECO:0000313" key="2">
    <source>
        <dbReference type="Proteomes" id="UP000183832"/>
    </source>
</evidence>
<dbReference type="Proteomes" id="UP000183832">
    <property type="component" value="Unassembled WGS sequence"/>
</dbReference>
<organism evidence="1 2">
    <name type="scientific">Clunio marinus</name>
    <dbReference type="NCBI Taxonomy" id="568069"/>
    <lineage>
        <taxon>Eukaryota</taxon>
        <taxon>Metazoa</taxon>
        <taxon>Ecdysozoa</taxon>
        <taxon>Arthropoda</taxon>
        <taxon>Hexapoda</taxon>
        <taxon>Insecta</taxon>
        <taxon>Pterygota</taxon>
        <taxon>Neoptera</taxon>
        <taxon>Endopterygota</taxon>
        <taxon>Diptera</taxon>
        <taxon>Nematocera</taxon>
        <taxon>Chironomoidea</taxon>
        <taxon>Chironomidae</taxon>
        <taxon>Clunio</taxon>
    </lineage>
</organism>
<dbReference type="EMBL" id="CVRI01000055">
    <property type="protein sequence ID" value="CRL01608.1"/>
    <property type="molecule type" value="Genomic_DNA"/>
</dbReference>
<accession>A0A1J1IN68</accession>
<protein>
    <submittedName>
        <fullName evidence="1">CLUMA_CG014784, isoform A</fullName>
    </submittedName>
</protein>
<reference evidence="1 2" key="1">
    <citation type="submission" date="2015-04" db="EMBL/GenBank/DDBJ databases">
        <authorList>
            <person name="Syromyatnikov M.Y."/>
            <person name="Popov V.N."/>
        </authorList>
    </citation>
    <scope>NUCLEOTIDE SEQUENCE [LARGE SCALE GENOMIC DNA]</scope>
</reference>
<keyword evidence="2" id="KW-1185">Reference proteome</keyword>